<evidence type="ECO:0000256" key="1">
    <source>
        <dbReference type="ARBA" id="ARBA00000380"/>
    </source>
</evidence>
<gene>
    <name evidence="10" type="ORF">WICANDRAFT_33945</name>
</gene>
<dbReference type="SUPFAM" id="SSF53254">
    <property type="entry name" value="Phosphoglycerate mutase-like"/>
    <property type="match status" value="1"/>
</dbReference>
<accession>A0A1E3NZM4</accession>
<dbReference type="Pfam" id="PF00300">
    <property type="entry name" value="His_Phos_1"/>
    <property type="match status" value="2"/>
</dbReference>
<dbReference type="OrthoDB" id="354304at2759"/>
<name>A0A1E3NZM4_WICAA</name>
<evidence type="ECO:0000313" key="10">
    <source>
        <dbReference type="EMBL" id="ODQ58132.1"/>
    </source>
</evidence>
<feature type="binding site" evidence="7">
    <location>
        <begin position="114"/>
        <end position="115"/>
    </location>
    <ligand>
        <name>substrate</name>
    </ligand>
</feature>
<dbReference type="InterPro" id="IPR029033">
    <property type="entry name" value="His_PPase_superfam"/>
</dbReference>
<dbReference type="GeneID" id="30199378"/>
<dbReference type="SMART" id="SM00855">
    <property type="entry name" value="PGAM"/>
    <property type="match status" value="1"/>
</dbReference>
<dbReference type="PROSITE" id="PS00175">
    <property type="entry name" value="PG_MUTASE"/>
    <property type="match status" value="1"/>
</dbReference>
<organism evidence="10 11">
    <name type="scientific">Wickerhamomyces anomalus (strain ATCC 58044 / CBS 1984 / NCYC 433 / NRRL Y-366-8)</name>
    <name type="common">Yeast</name>
    <name type="synonym">Hansenula anomala</name>
    <dbReference type="NCBI Taxonomy" id="683960"/>
    <lineage>
        <taxon>Eukaryota</taxon>
        <taxon>Fungi</taxon>
        <taxon>Dikarya</taxon>
        <taxon>Ascomycota</taxon>
        <taxon>Saccharomycotina</taxon>
        <taxon>Saccharomycetes</taxon>
        <taxon>Phaffomycetales</taxon>
        <taxon>Wickerhamomycetaceae</taxon>
        <taxon>Wickerhamomyces</taxon>
    </lineage>
</organism>
<feature type="active site" description="Tele-phosphohistidine intermediate" evidence="6">
    <location>
        <position position="9"/>
    </location>
</feature>
<feature type="binding site" evidence="7">
    <location>
        <position position="98"/>
    </location>
    <ligand>
        <name>substrate</name>
    </ligand>
</feature>
<dbReference type="Proteomes" id="UP000094112">
    <property type="component" value="Unassembled WGS sequence"/>
</dbReference>
<evidence type="ECO:0000256" key="7">
    <source>
        <dbReference type="PIRSR" id="PIRSR613078-2"/>
    </source>
</evidence>
<dbReference type="InterPro" id="IPR013078">
    <property type="entry name" value="His_Pase_superF_clade-1"/>
</dbReference>
<comment type="pathway">
    <text evidence="2 9">Carbohydrate degradation; glycolysis; pyruvate from D-glyceraldehyde 3-phosphate: step 3/5.</text>
</comment>
<dbReference type="AlphaFoldDB" id="A0A1E3NZM4"/>
<evidence type="ECO:0000313" key="11">
    <source>
        <dbReference type="Proteomes" id="UP000094112"/>
    </source>
</evidence>
<dbReference type="PIRSF" id="PIRSF000709">
    <property type="entry name" value="6PFK_2-Ptase"/>
    <property type="match status" value="1"/>
</dbReference>
<dbReference type="EMBL" id="KV454212">
    <property type="protein sequence ID" value="ODQ58132.1"/>
    <property type="molecule type" value="Genomic_DNA"/>
</dbReference>
<feature type="binding site" evidence="7">
    <location>
        <begin position="87"/>
        <end position="90"/>
    </location>
    <ligand>
        <name>substrate</name>
    </ligand>
</feature>
<evidence type="ECO:0000256" key="2">
    <source>
        <dbReference type="ARBA" id="ARBA00004798"/>
    </source>
</evidence>
<keyword evidence="5 9" id="KW-0413">Isomerase</keyword>
<dbReference type="CDD" id="cd07067">
    <property type="entry name" value="HP_PGM_like"/>
    <property type="match status" value="1"/>
</dbReference>
<evidence type="ECO:0000256" key="3">
    <source>
        <dbReference type="ARBA" id="ARBA00006717"/>
    </source>
</evidence>
<reference evidence="10 11" key="1">
    <citation type="journal article" date="2016" name="Proc. Natl. Acad. Sci. U.S.A.">
        <title>Comparative genomics of biotechnologically important yeasts.</title>
        <authorList>
            <person name="Riley R."/>
            <person name="Haridas S."/>
            <person name="Wolfe K.H."/>
            <person name="Lopes M.R."/>
            <person name="Hittinger C.T."/>
            <person name="Goeker M."/>
            <person name="Salamov A.A."/>
            <person name="Wisecaver J.H."/>
            <person name="Long T.M."/>
            <person name="Calvey C.H."/>
            <person name="Aerts A.L."/>
            <person name="Barry K.W."/>
            <person name="Choi C."/>
            <person name="Clum A."/>
            <person name="Coughlan A.Y."/>
            <person name="Deshpande S."/>
            <person name="Douglass A.P."/>
            <person name="Hanson S.J."/>
            <person name="Klenk H.-P."/>
            <person name="LaButti K.M."/>
            <person name="Lapidus A."/>
            <person name="Lindquist E.A."/>
            <person name="Lipzen A.M."/>
            <person name="Meier-Kolthoff J.P."/>
            <person name="Ohm R.A."/>
            <person name="Otillar R.P."/>
            <person name="Pangilinan J.L."/>
            <person name="Peng Y."/>
            <person name="Rokas A."/>
            <person name="Rosa C.A."/>
            <person name="Scheuner C."/>
            <person name="Sibirny A.A."/>
            <person name="Slot J.C."/>
            <person name="Stielow J.B."/>
            <person name="Sun H."/>
            <person name="Kurtzman C.P."/>
            <person name="Blackwell M."/>
            <person name="Grigoriev I.V."/>
            <person name="Jeffries T.W."/>
        </authorList>
    </citation>
    <scope>NUCLEOTIDE SEQUENCE [LARGE SCALE GENOMIC DNA]</scope>
    <source>
        <strain evidence="11">ATCC 58044 / CBS 1984 / NCYC 433 / NRRL Y-366-8</strain>
    </source>
</reference>
<evidence type="ECO:0000256" key="8">
    <source>
        <dbReference type="PIRSR" id="PIRSR613078-3"/>
    </source>
</evidence>
<dbReference type="UniPathway" id="UPA00109">
    <property type="reaction ID" value="UER00186"/>
</dbReference>
<proteinExistence type="inferred from homology"/>
<dbReference type="NCBIfam" id="TIGR01258">
    <property type="entry name" value="pgm_1"/>
    <property type="match status" value="1"/>
</dbReference>
<dbReference type="InterPro" id="IPR005952">
    <property type="entry name" value="Phosphogly_mut1"/>
</dbReference>
<protein>
    <recommendedName>
        <fullName evidence="9">Phosphoglycerate mutase</fullName>
        <ecNumber evidence="9">5.4.2.11</ecNumber>
    </recommendedName>
</protein>
<dbReference type="HAMAP" id="MF_01039">
    <property type="entry name" value="PGAM_GpmA"/>
    <property type="match status" value="1"/>
</dbReference>
<keyword evidence="4 9" id="KW-0324">Glycolysis</keyword>
<dbReference type="EC" id="5.4.2.11" evidence="9"/>
<evidence type="ECO:0000256" key="4">
    <source>
        <dbReference type="ARBA" id="ARBA00023152"/>
    </source>
</evidence>
<comment type="similarity">
    <text evidence="3 9">Belongs to the phosphoglycerate mutase family. BPG-dependent PGAM subfamily.</text>
</comment>
<dbReference type="GO" id="GO:0004619">
    <property type="term" value="F:phosphoglycerate mutase activity"/>
    <property type="evidence" value="ECO:0007669"/>
    <property type="project" value="UniProtKB-EC"/>
</dbReference>
<dbReference type="GO" id="GO:0006096">
    <property type="term" value="P:glycolytic process"/>
    <property type="evidence" value="ECO:0007669"/>
    <property type="project" value="UniProtKB-UniPathway"/>
</dbReference>
<dbReference type="STRING" id="683960.A0A1E3NZM4"/>
<feature type="binding site" evidence="7">
    <location>
        <begin position="8"/>
        <end position="15"/>
    </location>
    <ligand>
        <name>substrate</name>
    </ligand>
</feature>
<comment type="catalytic activity">
    <reaction evidence="1 9">
        <text>(2R)-2-phosphoglycerate = (2R)-3-phosphoglycerate</text>
        <dbReference type="Rhea" id="RHEA:15901"/>
        <dbReference type="ChEBI" id="CHEBI:58272"/>
        <dbReference type="ChEBI" id="CHEBI:58289"/>
        <dbReference type="EC" id="5.4.2.11"/>
    </reaction>
</comment>
<dbReference type="RefSeq" id="XP_019037339.1">
    <property type="nucleotide sequence ID" value="XM_019182132.1"/>
</dbReference>
<evidence type="ECO:0000256" key="6">
    <source>
        <dbReference type="PIRSR" id="PIRSR613078-1"/>
    </source>
</evidence>
<dbReference type="InterPro" id="IPR001345">
    <property type="entry name" value="PG/BPGM_mutase_AS"/>
</dbReference>
<dbReference type="Gene3D" id="3.40.50.1240">
    <property type="entry name" value="Phosphoglycerate mutase-like"/>
    <property type="match status" value="1"/>
</dbReference>
<feature type="active site" description="Proton donor/acceptor" evidence="6">
    <location>
        <position position="87"/>
    </location>
</feature>
<dbReference type="PANTHER" id="PTHR11931">
    <property type="entry name" value="PHOSPHOGLYCERATE MUTASE"/>
    <property type="match status" value="1"/>
</dbReference>
<evidence type="ECO:0000256" key="9">
    <source>
        <dbReference type="RuleBase" id="RU004511"/>
    </source>
</evidence>
<evidence type="ECO:0000256" key="5">
    <source>
        <dbReference type="ARBA" id="ARBA00023235"/>
    </source>
</evidence>
<sequence length="245" mass="28075">MPTLIILRHGQSEFNNLNKFCGWIDAKLTEKGKEQARFASNLIKQSNLSPQFLFTSKLTRTIQTGNIILEELGLLWLDVEKTWRLNERHYGALQGKDKSSIREKVGDEQYMYWRRAYDGCPPLIDKEDSGTSAIDERYKYVLDEVPRGESLHMVVDRLKPILYGDIQKELNKRGVVLVVAHGSACRSILKLIKGISDEDIKDVNFPNAIPLVMELDKDMNLVKDEYYLDPKIAKERADAVAKEGF</sequence>
<feature type="binding site" evidence="7">
    <location>
        <position position="60"/>
    </location>
    <ligand>
        <name>substrate</name>
    </ligand>
</feature>
<feature type="site" description="Transition state stabilizer" evidence="8">
    <location>
        <position position="181"/>
    </location>
</feature>
<keyword evidence="11" id="KW-1185">Reference proteome</keyword>